<proteinExistence type="predicted"/>
<keyword evidence="2" id="KW-1185">Reference proteome</keyword>
<evidence type="ECO:0000313" key="2">
    <source>
        <dbReference type="Proteomes" id="UP001595796"/>
    </source>
</evidence>
<accession>A0ABV9Z2R2</accession>
<dbReference type="EMBL" id="JBHSJF010000006">
    <property type="protein sequence ID" value="MFC5069248.1"/>
    <property type="molecule type" value="Genomic_DNA"/>
</dbReference>
<gene>
    <name evidence="1" type="ORF">ACFPFW_14620</name>
</gene>
<reference evidence="2" key="1">
    <citation type="journal article" date="2019" name="Int. J. Syst. Evol. Microbiol.">
        <title>The Global Catalogue of Microorganisms (GCM) 10K type strain sequencing project: providing services to taxonomists for standard genome sequencing and annotation.</title>
        <authorList>
            <consortium name="The Broad Institute Genomics Platform"/>
            <consortium name="The Broad Institute Genome Sequencing Center for Infectious Disease"/>
            <person name="Wu L."/>
            <person name="Ma J."/>
        </authorList>
    </citation>
    <scope>NUCLEOTIDE SEQUENCE [LARGE SCALE GENOMIC DNA]</scope>
    <source>
        <strain evidence="2">CGMCC 1.16444</strain>
    </source>
</reference>
<name>A0ABV9Z2R2_9HYPH</name>
<protein>
    <submittedName>
        <fullName evidence="1">Uncharacterized protein</fullName>
    </submittedName>
</protein>
<evidence type="ECO:0000313" key="1">
    <source>
        <dbReference type="EMBL" id="MFC5069248.1"/>
    </source>
</evidence>
<sequence length="71" mass="8084">MIIFAAEVPAKRGEKYWATRCPNTGKTLLLASRDTPRMAYRAFPCHHCQETHDVSLPMTYETVSDGTEERP</sequence>
<dbReference type="RefSeq" id="WP_114958226.1">
    <property type="nucleotide sequence ID" value="NZ_JBHSJF010000006.1"/>
</dbReference>
<dbReference type="Proteomes" id="UP001595796">
    <property type="component" value="Unassembled WGS sequence"/>
</dbReference>
<organism evidence="1 2">
    <name type="scientific">Flaviflagellibacter deserti</name>
    <dbReference type="NCBI Taxonomy" id="2267266"/>
    <lineage>
        <taxon>Bacteria</taxon>
        <taxon>Pseudomonadati</taxon>
        <taxon>Pseudomonadota</taxon>
        <taxon>Alphaproteobacteria</taxon>
        <taxon>Hyphomicrobiales</taxon>
        <taxon>Flaviflagellibacter</taxon>
    </lineage>
</organism>
<comment type="caution">
    <text evidence="1">The sequence shown here is derived from an EMBL/GenBank/DDBJ whole genome shotgun (WGS) entry which is preliminary data.</text>
</comment>